<dbReference type="EMBL" id="VBWP01000005">
    <property type="protein sequence ID" value="TLG73876.1"/>
    <property type="molecule type" value="Genomic_DNA"/>
</dbReference>
<comment type="similarity">
    <text evidence="1">Belongs to the LytR/CpsA/Psr (LCP) family.</text>
</comment>
<dbReference type="Proteomes" id="UP000306912">
    <property type="component" value="Unassembled WGS sequence"/>
</dbReference>
<accession>A0A5R8QC82</accession>
<dbReference type="AlphaFoldDB" id="A0A5R8QC82"/>
<dbReference type="InterPro" id="IPR050922">
    <property type="entry name" value="LytR/CpsA/Psr_CW_biosynth"/>
</dbReference>
<dbReference type="Gene3D" id="3.40.630.190">
    <property type="entry name" value="LCP protein"/>
    <property type="match status" value="1"/>
</dbReference>
<evidence type="ECO:0000259" key="3">
    <source>
        <dbReference type="Pfam" id="PF03816"/>
    </source>
</evidence>
<dbReference type="InParanoid" id="A0A5R8QC82"/>
<evidence type="ECO:0000256" key="2">
    <source>
        <dbReference type="SAM" id="Phobius"/>
    </source>
</evidence>
<keyword evidence="2" id="KW-0472">Membrane</keyword>
<dbReference type="Pfam" id="PF03816">
    <property type="entry name" value="LytR_cpsA_psr"/>
    <property type="match status" value="1"/>
</dbReference>
<feature type="domain" description="Cell envelope-related transcriptional attenuator" evidence="3">
    <location>
        <begin position="76"/>
        <end position="224"/>
    </location>
</feature>
<dbReference type="OrthoDB" id="27330at2"/>
<dbReference type="PANTHER" id="PTHR33392">
    <property type="entry name" value="POLYISOPRENYL-TEICHOIC ACID--PEPTIDOGLYCAN TEICHOIC ACID TRANSFERASE TAGU"/>
    <property type="match status" value="1"/>
</dbReference>
<dbReference type="InterPro" id="IPR004474">
    <property type="entry name" value="LytR_CpsA_psr"/>
</dbReference>
<gene>
    <name evidence="4" type="ORF">FEZ08_07025</name>
</gene>
<evidence type="ECO:0000313" key="4">
    <source>
        <dbReference type="EMBL" id="TLG73876.1"/>
    </source>
</evidence>
<dbReference type="RefSeq" id="WP_138191015.1">
    <property type="nucleotide sequence ID" value="NZ_VBWP01000005.1"/>
</dbReference>
<sequence>MKQIMKHQKWLAIGAAVMSVVLIIFICLLLFLPRASGDDAVFAGRSNALATFNKDVYGVLLLGSDEGATNTNGGNHTDSLTYLAVNRRTGEVIALPIYRDAFIPISCKSGTSDNANRIYRDYGAECLKQSVSALLGLPVDYYLYTTSDAFVTILNDIGPVAITPDESFCSNFGNDDQEYCFESGVSQNMNGNELLAYARYRGNSSGERRAERHVPMIQGILNQCAADKRVCAGSVLVQMANGKVQSDIEVEAAIDLLRATKVESLGVVGGSNFEDEHGWHQRVDLDDLVKKVQIIRERMGI</sequence>
<comment type="caution">
    <text evidence="4">The sequence shown here is derived from an EMBL/GenBank/DDBJ whole genome shotgun (WGS) entry which is preliminary data.</text>
</comment>
<name>A0A5R8QC82_9FIRM</name>
<organism evidence="4 5">
    <name type="scientific">Culicoidibacter larvae</name>
    <dbReference type="NCBI Taxonomy" id="2579976"/>
    <lineage>
        <taxon>Bacteria</taxon>
        <taxon>Bacillati</taxon>
        <taxon>Bacillota</taxon>
        <taxon>Culicoidibacteria</taxon>
        <taxon>Culicoidibacterales</taxon>
        <taxon>Culicoidibacteraceae</taxon>
        <taxon>Culicoidibacter</taxon>
    </lineage>
</organism>
<keyword evidence="5" id="KW-1185">Reference proteome</keyword>
<dbReference type="PANTHER" id="PTHR33392:SF6">
    <property type="entry name" value="POLYISOPRENYL-TEICHOIC ACID--PEPTIDOGLYCAN TEICHOIC ACID TRANSFERASE TAGU"/>
    <property type="match status" value="1"/>
</dbReference>
<reference evidence="4 5" key="1">
    <citation type="submission" date="2019-05" db="EMBL/GenBank/DDBJ databases">
        <title>Culicoidintestinum kansasii gen. nov., sp. nov. from the gastrointestinal tract of the biting midge, Culicoides sonorensis.</title>
        <authorList>
            <person name="Neupane S."/>
            <person name="Ghosh A."/>
            <person name="Gunther S."/>
            <person name="Martin K."/>
            <person name="Zurek L."/>
        </authorList>
    </citation>
    <scope>NUCLEOTIDE SEQUENCE [LARGE SCALE GENOMIC DNA]</scope>
    <source>
        <strain evidence="4 5">CS-1</strain>
    </source>
</reference>
<proteinExistence type="inferred from homology"/>
<feature type="transmembrane region" description="Helical" evidence="2">
    <location>
        <begin position="12"/>
        <end position="32"/>
    </location>
</feature>
<evidence type="ECO:0000313" key="5">
    <source>
        <dbReference type="Proteomes" id="UP000306912"/>
    </source>
</evidence>
<keyword evidence="2" id="KW-0812">Transmembrane</keyword>
<keyword evidence="2" id="KW-1133">Transmembrane helix</keyword>
<protein>
    <submittedName>
        <fullName evidence="4">LytR family transcriptional regulator</fullName>
    </submittedName>
</protein>
<evidence type="ECO:0000256" key="1">
    <source>
        <dbReference type="ARBA" id="ARBA00006068"/>
    </source>
</evidence>